<keyword evidence="1" id="KW-0472">Membrane</keyword>
<evidence type="ECO:0000313" key="2">
    <source>
        <dbReference type="EMBL" id="SFV51476.1"/>
    </source>
</evidence>
<name>A0A1W1BD56_9ZZZZ</name>
<gene>
    <name evidence="2" type="ORF">MNB_SV-12-772</name>
</gene>
<organism evidence="2">
    <name type="scientific">hydrothermal vent metagenome</name>
    <dbReference type="NCBI Taxonomy" id="652676"/>
    <lineage>
        <taxon>unclassified sequences</taxon>
        <taxon>metagenomes</taxon>
        <taxon>ecological metagenomes</taxon>
    </lineage>
</organism>
<keyword evidence="1" id="KW-0812">Transmembrane</keyword>
<protein>
    <submittedName>
        <fullName evidence="2">Uncharacterized protein</fullName>
    </submittedName>
</protein>
<sequence>MSFGDIFYIFAIVLFSFMTFVIIRGNFQRKFDDDGNRLDLKDKDKKE</sequence>
<evidence type="ECO:0000256" key="1">
    <source>
        <dbReference type="SAM" id="Phobius"/>
    </source>
</evidence>
<proteinExistence type="predicted"/>
<dbReference type="AlphaFoldDB" id="A0A1W1BD56"/>
<reference evidence="2" key="1">
    <citation type="submission" date="2016-10" db="EMBL/GenBank/DDBJ databases">
        <authorList>
            <person name="de Groot N.N."/>
        </authorList>
    </citation>
    <scope>NUCLEOTIDE SEQUENCE</scope>
</reference>
<feature type="transmembrane region" description="Helical" evidence="1">
    <location>
        <begin position="6"/>
        <end position="27"/>
    </location>
</feature>
<keyword evidence="1" id="KW-1133">Transmembrane helix</keyword>
<accession>A0A1W1BD56</accession>
<dbReference type="EMBL" id="FPHE01000021">
    <property type="protein sequence ID" value="SFV51476.1"/>
    <property type="molecule type" value="Genomic_DNA"/>
</dbReference>